<dbReference type="InParanoid" id="A0A0D0D723"/>
<accession>A0A0D0D723</accession>
<protein>
    <submittedName>
        <fullName evidence="1">Uncharacterized protein</fullName>
    </submittedName>
</protein>
<reference evidence="1 2" key="1">
    <citation type="submission" date="2014-04" db="EMBL/GenBank/DDBJ databases">
        <authorList>
            <consortium name="DOE Joint Genome Institute"/>
            <person name="Kuo A."/>
            <person name="Kohler A."/>
            <person name="Jargeat P."/>
            <person name="Nagy L.G."/>
            <person name="Floudas D."/>
            <person name="Copeland A."/>
            <person name="Barry K.W."/>
            <person name="Cichocki N."/>
            <person name="Veneault-Fourrey C."/>
            <person name="LaButti K."/>
            <person name="Lindquist E.A."/>
            <person name="Lipzen A."/>
            <person name="Lundell T."/>
            <person name="Morin E."/>
            <person name="Murat C."/>
            <person name="Sun H."/>
            <person name="Tunlid A."/>
            <person name="Henrissat B."/>
            <person name="Grigoriev I.V."/>
            <person name="Hibbett D.S."/>
            <person name="Martin F."/>
            <person name="Nordberg H.P."/>
            <person name="Cantor M.N."/>
            <person name="Hua S.X."/>
        </authorList>
    </citation>
    <scope>NUCLEOTIDE SEQUENCE [LARGE SCALE GENOMIC DNA]</scope>
    <source>
        <strain evidence="1 2">Ve08.2h10</strain>
    </source>
</reference>
<evidence type="ECO:0000313" key="1">
    <source>
        <dbReference type="EMBL" id="KIK92707.1"/>
    </source>
</evidence>
<keyword evidence="2" id="KW-1185">Reference proteome</keyword>
<dbReference type="Proteomes" id="UP000054538">
    <property type="component" value="Unassembled WGS sequence"/>
</dbReference>
<reference evidence="2" key="2">
    <citation type="submission" date="2015-01" db="EMBL/GenBank/DDBJ databases">
        <title>Evolutionary Origins and Diversification of the Mycorrhizal Mutualists.</title>
        <authorList>
            <consortium name="DOE Joint Genome Institute"/>
            <consortium name="Mycorrhizal Genomics Consortium"/>
            <person name="Kohler A."/>
            <person name="Kuo A."/>
            <person name="Nagy L.G."/>
            <person name="Floudas D."/>
            <person name="Copeland A."/>
            <person name="Barry K.W."/>
            <person name="Cichocki N."/>
            <person name="Veneault-Fourrey C."/>
            <person name="LaButti K."/>
            <person name="Lindquist E.A."/>
            <person name="Lipzen A."/>
            <person name="Lundell T."/>
            <person name="Morin E."/>
            <person name="Murat C."/>
            <person name="Riley R."/>
            <person name="Ohm R."/>
            <person name="Sun H."/>
            <person name="Tunlid A."/>
            <person name="Henrissat B."/>
            <person name="Grigoriev I.V."/>
            <person name="Hibbett D.S."/>
            <person name="Martin F."/>
        </authorList>
    </citation>
    <scope>NUCLEOTIDE SEQUENCE [LARGE SCALE GENOMIC DNA]</scope>
    <source>
        <strain evidence="2">Ve08.2h10</strain>
    </source>
</reference>
<dbReference type="HOGENOM" id="CLU_169146_0_0_1"/>
<organism evidence="1 2">
    <name type="scientific">Paxillus rubicundulus Ve08.2h10</name>
    <dbReference type="NCBI Taxonomy" id="930991"/>
    <lineage>
        <taxon>Eukaryota</taxon>
        <taxon>Fungi</taxon>
        <taxon>Dikarya</taxon>
        <taxon>Basidiomycota</taxon>
        <taxon>Agaricomycotina</taxon>
        <taxon>Agaricomycetes</taxon>
        <taxon>Agaricomycetidae</taxon>
        <taxon>Boletales</taxon>
        <taxon>Paxilineae</taxon>
        <taxon>Paxillaceae</taxon>
        <taxon>Paxillus</taxon>
    </lineage>
</organism>
<dbReference type="AlphaFoldDB" id="A0A0D0D723"/>
<sequence>MSRCKAFPQARKRMDYAGVNHGGLSCNVSAHADLQSWRHPLSPQVALQGFGLSKLDPGVFVPLFLETQGGSQHDEFPFDSATQTSHTLAVASMMEVALHLQFTKPVENLFPGFISV</sequence>
<evidence type="ECO:0000313" key="2">
    <source>
        <dbReference type="Proteomes" id="UP000054538"/>
    </source>
</evidence>
<gene>
    <name evidence="1" type="ORF">PAXRUDRAFT_829717</name>
</gene>
<dbReference type="EMBL" id="KN825251">
    <property type="protein sequence ID" value="KIK92707.1"/>
    <property type="molecule type" value="Genomic_DNA"/>
</dbReference>
<proteinExistence type="predicted"/>
<dbReference type="PROSITE" id="PS51257">
    <property type="entry name" value="PROKAR_LIPOPROTEIN"/>
    <property type="match status" value="1"/>
</dbReference>
<name>A0A0D0D723_9AGAM</name>